<evidence type="ECO:0000313" key="3">
    <source>
        <dbReference type="Proteomes" id="UP000628984"/>
    </source>
</evidence>
<reference evidence="2" key="2">
    <citation type="submission" date="2020-09" db="EMBL/GenBank/DDBJ databases">
        <authorList>
            <person name="Sun Q."/>
            <person name="Kim S."/>
        </authorList>
    </citation>
    <scope>NUCLEOTIDE SEQUENCE</scope>
    <source>
        <strain evidence="2">KCTC 23714</strain>
    </source>
</reference>
<dbReference type="Proteomes" id="UP000628984">
    <property type="component" value="Unassembled WGS sequence"/>
</dbReference>
<proteinExistence type="predicted"/>
<accession>A0A918IQP3</accession>
<evidence type="ECO:0000313" key="2">
    <source>
        <dbReference type="EMBL" id="GGW25818.1"/>
    </source>
</evidence>
<protein>
    <submittedName>
        <fullName evidence="2">Uncharacterized protein</fullName>
    </submittedName>
</protein>
<comment type="caution">
    <text evidence="2">The sequence shown here is derived from an EMBL/GenBank/DDBJ whole genome shotgun (WGS) entry which is preliminary data.</text>
</comment>
<organism evidence="2 3">
    <name type="scientific">Gemmobacter lanyuensis</name>
    <dbReference type="NCBI Taxonomy" id="1054497"/>
    <lineage>
        <taxon>Bacteria</taxon>
        <taxon>Pseudomonadati</taxon>
        <taxon>Pseudomonadota</taxon>
        <taxon>Alphaproteobacteria</taxon>
        <taxon>Rhodobacterales</taxon>
        <taxon>Paracoccaceae</taxon>
        <taxon>Gemmobacter</taxon>
    </lineage>
</organism>
<dbReference type="AlphaFoldDB" id="A0A918IQP3"/>
<keyword evidence="3" id="KW-1185">Reference proteome</keyword>
<gene>
    <name evidence="2" type="ORF">GCM10011452_12250</name>
</gene>
<reference evidence="2" key="1">
    <citation type="journal article" date="2014" name="Int. J. Syst. Evol. Microbiol.">
        <title>Complete genome sequence of Corynebacterium casei LMG S-19264T (=DSM 44701T), isolated from a smear-ripened cheese.</title>
        <authorList>
            <consortium name="US DOE Joint Genome Institute (JGI-PGF)"/>
            <person name="Walter F."/>
            <person name="Albersmeier A."/>
            <person name="Kalinowski J."/>
            <person name="Ruckert C."/>
        </authorList>
    </citation>
    <scope>NUCLEOTIDE SEQUENCE</scope>
    <source>
        <strain evidence="2">KCTC 23714</strain>
    </source>
</reference>
<name>A0A918IQP3_9RHOB</name>
<dbReference type="EMBL" id="BMYQ01000002">
    <property type="protein sequence ID" value="GGW25818.1"/>
    <property type="molecule type" value="Genomic_DNA"/>
</dbReference>
<sequence length="85" mass="9330">MIRQDGDTVTCKPHDFPPNHADSCSDCDPVPQGRNGTEARYTERSARKLLHTANSCQDRNGGDFGAKPIKNSGHRVLPSFAAYPF</sequence>
<feature type="region of interest" description="Disordered" evidence="1">
    <location>
        <begin position="1"/>
        <end position="40"/>
    </location>
</feature>
<feature type="compositionally biased region" description="Basic and acidic residues" evidence="1">
    <location>
        <begin position="1"/>
        <end position="17"/>
    </location>
</feature>
<evidence type="ECO:0000256" key="1">
    <source>
        <dbReference type="SAM" id="MobiDB-lite"/>
    </source>
</evidence>